<comment type="similarity">
    <text evidence="1">Belongs to the peptidase S1C family.</text>
</comment>
<evidence type="ECO:0000256" key="5">
    <source>
        <dbReference type="SAM" id="SignalP"/>
    </source>
</evidence>
<dbReference type="InterPro" id="IPR001940">
    <property type="entry name" value="Peptidase_S1C"/>
</dbReference>
<evidence type="ECO:0000256" key="3">
    <source>
        <dbReference type="ARBA" id="ARBA00022801"/>
    </source>
</evidence>
<dbReference type="PANTHER" id="PTHR43343:SF3">
    <property type="entry name" value="PROTEASE DO-LIKE 8, CHLOROPLASTIC"/>
    <property type="match status" value="1"/>
</dbReference>
<dbReference type="Gene3D" id="2.30.42.10">
    <property type="match status" value="1"/>
</dbReference>
<keyword evidence="8" id="KW-1185">Reference proteome</keyword>
<gene>
    <name evidence="7" type="ORF">SAMN02746041_01759</name>
</gene>
<dbReference type="GO" id="GO:0004252">
    <property type="term" value="F:serine-type endopeptidase activity"/>
    <property type="evidence" value="ECO:0007669"/>
    <property type="project" value="InterPro"/>
</dbReference>
<dbReference type="Pfam" id="PF13180">
    <property type="entry name" value="PDZ_2"/>
    <property type="match status" value="1"/>
</dbReference>
<dbReference type="STRING" id="1121390.SAMN02746041_01759"/>
<dbReference type="RefSeq" id="WP_084057506.1">
    <property type="nucleotide sequence ID" value="NZ_FWXF01000008.1"/>
</dbReference>
<dbReference type="GO" id="GO:0006508">
    <property type="term" value="P:proteolysis"/>
    <property type="evidence" value="ECO:0007669"/>
    <property type="project" value="UniProtKB-KW"/>
</dbReference>
<organism evidence="7 8">
    <name type="scientific">Desulfacinum hydrothermale DSM 13146</name>
    <dbReference type="NCBI Taxonomy" id="1121390"/>
    <lineage>
        <taxon>Bacteria</taxon>
        <taxon>Pseudomonadati</taxon>
        <taxon>Thermodesulfobacteriota</taxon>
        <taxon>Syntrophobacteria</taxon>
        <taxon>Syntrophobacterales</taxon>
        <taxon>Syntrophobacteraceae</taxon>
        <taxon>Desulfacinum</taxon>
    </lineage>
</organism>
<name>A0A1W1XID4_9BACT</name>
<dbReference type="PROSITE" id="PS50106">
    <property type="entry name" value="PDZ"/>
    <property type="match status" value="1"/>
</dbReference>
<dbReference type="SUPFAM" id="SSF50494">
    <property type="entry name" value="Trypsin-like serine proteases"/>
    <property type="match status" value="1"/>
</dbReference>
<evidence type="ECO:0000259" key="6">
    <source>
        <dbReference type="PROSITE" id="PS50106"/>
    </source>
</evidence>
<dbReference type="FunFam" id="2.40.10.10:FF:000001">
    <property type="entry name" value="Periplasmic serine protease DegS"/>
    <property type="match status" value="1"/>
</dbReference>
<dbReference type="Gene3D" id="2.40.10.120">
    <property type="match status" value="1"/>
</dbReference>
<keyword evidence="3" id="KW-0378">Hydrolase</keyword>
<evidence type="ECO:0000256" key="4">
    <source>
        <dbReference type="ARBA" id="ARBA00022825"/>
    </source>
</evidence>
<dbReference type="Pfam" id="PF13365">
    <property type="entry name" value="Trypsin_2"/>
    <property type="match status" value="1"/>
</dbReference>
<dbReference type="PROSITE" id="PS51257">
    <property type="entry name" value="PROKAR_LIPOPROTEIN"/>
    <property type="match status" value="1"/>
</dbReference>
<reference evidence="7 8" key="1">
    <citation type="submission" date="2017-04" db="EMBL/GenBank/DDBJ databases">
        <authorList>
            <person name="Afonso C.L."/>
            <person name="Miller P.J."/>
            <person name="Scott M.A."/>
            <person name="Spackman E."/>
            <person name="Goraichik I."/>
            <person name="Dimitrov K.M."/>
            <person name="Suarez D.L."/>
            <person name="Swayne D.E."/>
        </authorList>
    </citation>
    <scope>NUCLEOTIDE SEQUENCE [LARGE SCALE GENOMIC DNA]</scope>
    <source>
        <strain evidence="7 8">DSM 13146</strain>
    </source>
</reference>
<feature type="domain" description="PDZ" evidence="6">
    <location>
        <begin position="253"/>
        <end position="325"/>
    </location>
</feature>
<dbReference type="EMBL" id="FWXF01000008">
    <property type="protein sequence ID" value="SMC23552.1"/>
    <property type="molecule type" value="Genomic_DNA"/>
</dbReference>
<protein>
    <submittedName>
        <fullName evidence="7">DegP2 peptidase. Serine peptidase. MEROPS family S01B</fullName>
    </submittedName>
</protein>
<dbReference type="SMART" id="SM00228">
    <property type="entry name" value="PDZ"/>
    <property type="match status" value="1"/>
</dbReference>
<accession>A0A1W1XID4</accession>
<dbReference type="PRINTS" id="PR00834">
    <property type="entry name" value="PROTEASES2C"/>
</dbReference>
<dbReference type="OrthoDB" id="9758917at2"/>
<feature type="chain" id="PRO_5013184519" evidence="5">
    <location>
        <begin position="29"/>
        <end position="364"/>
    </location>
</feature>
<dbReference type="AlphaFoldDB" id="A0A1W1XID4"/>
<dbReference type="InterPro" id="IPR001478">
    <property type="entry name" value="PDZ"/>
</dbReference>
<evidence type="ECO:0000313" key="8">
    <source>
        <dbReference type="Proteomes" id="UP000192783"/>
    </source>
</evidence>
<dbReference type="PANTHER" id="PTHR43343">
    <property type="entry name" value="PEPTIDASE S12"/>
    <property type="match status" value="1"/>
</dbReference>
<dbReference type="Proteomes" id="UP000192783">
    <property type="component" value="Unassembled WGS sequence"/>
</dbReference>
<evidence type="ECO:0000256" key="1">
    <source>
        <dbReference type="ARBA" id="ARBA00010541"/>
    </source>
</evidence>
<dbReference type="InterPro" id="IPR009003">
    <property type="entry name" value="Peptidase_S1_PA"/>
</dbReference>
<sequence length="364" mass="39372">MNRWRKRWWMGVVTAACLLALACPQARALTEDEKNNIELYRQLSPGVVNITSTVLERDFFFNIVPRQGAGSGSIISEEGYILTNHHVIEDARKLEVTLANGKKYAAKFIGSDPNTDIAVIKIDAPKKDLVVIPMGSSRDLKVGQKVLAIGNPFGLGQTLTTGIISSVGRTLRSPGGALVEDVIQTDASINPGNSGGPLIDSSGKMIGVNTAIFSPTGANVGIGFAIPVDTVKQVVRELIEKGYYGYPWLGATLMTLFPDFAEALQLSVNRGAMIVEVVPGGPADKAGLRGGHARAQVGNYVLIVGGDVIVGIDGEPVDSADDLMRALRRYRPGNRVRLDVVHWEGDRDRVTVILGERPRRYRYR</sequence>
<feature type="signal peptide" evidence="5">
    <location>
        <begin position="1"/>
        <end position="28"/>
    </location>
</feature>
<proteinExistence type="inferred from homology"/>
<dbReference type="SUPFAM" id="SSF50156">
    <property type="entry name" value="PDZ domain-like"/>
    <property type="match status" value="1"/>
</dbReference>
<evidence type="ECO:0000313" key="7">
    <source>
        <dbReference type="EMBL" id="SMC23552.1"/>
    </source>
</evidence>
<dbReference type="InterPro" id="IPR036034">
    <property type="entry name" value="PDZ_sf"/>
</dbReference>
<keyword evidence="2" id="KW-0645">Protease</keyword>
<keyword evidence="5" id="KW-0732">Signal</keyword>
<keyword evidence="4" id="KW-0720">Serine protease</keyword>
<evidence type="ECO:0000256" key="2">
    <source>
        <dbReference type="ARBA" id="ARBA00022670"/>
    </source>
</evidence>
<dbReference type="InterPro" id="IPR051201">
    <property type="entry name" value="Chloro_Bact_Ser_Proteases"/>
</dbReference>